<dbReference type="EMBL" id="RQXW01000009">
    <property type="protein sequence ID" value="RTE65586.1"/>
    <property type="molecule type" value="Genomic_DNA"/>
</dbReference>
<proteinExistence type="predicted"/>
<feature type="transmembrane region" description="Helical" evidence="1">
    <location>
        <begin position="30"/>
        <end position="51"/>
    </location>
</feature>
<dbReference type="InterPro" id="IPR043968">
    <property type="entry name" value="SGNH"/>
</dbReference>
<feature type="transmembrane region" description="Helical" evidence="1">
    <location>
        <begin position="279"/>
        <end position="297"/>
    </location>
</feature>
<comment type="caution">
    <text evidence="4">The sequence shown here is derived from an EMBL/GenBank/DDBJ whole genome shotgun (WGS) entry which is preliminary data.</text>
</comment>
<reference evidence="4 5" key="1">
    <citation type="submission" date="2018-11" db="EMBL/GenBank/DDBJ databases">
        <title>The draft genome sequence of Amphritea opalescens ANRC-JH13T.</title>
        <authorList>
            <person name="Fang Z."/>
            <person name="Zhang Y."/>
            <person name="Han X."/>
        </authorList>
    </citation>
    <scope>NUCLEOTIDE SEQUENCE [LARGE SCALE GENOMIC DNA]</scope>
    <source>
        <strain evidence="4 5">ANRC-JH13</strain>
    </source>
</reference>
<dbReference type="InterPro" id="IPR002656">
    <property type="entry name" value="Acyl_transf_3_dom"/>
</dbReference>
<feature type="transmembrane region" description="Helical" evidence="1">
    <location>
        <begin position="7"/>
        <end position="24"/>
    </location>
</feature>
<keyword evidence="4" id="KW-0012">Acyltransferase</keyword>
<protein>
    <submittedName>
        <fullName evidence="4">Acyltransferase</fullName>
    </submittedName>
</protein>
<dbReference type="PANTHER" id="PTHR23028:SF53">
    <property type="entry name" value="ACYL_TRANSF_3 DOMAIN-CONTAINING PROTEIN"/>
    <property type="match status" value="1"/>
</dbReference>
<evidence type="ECO:0000313" key="4">
    <source>
        <dbReference type="EMBL" id="RTE65586.1"/>
    </source>
</evidence>
<feature type="transmembrane region" description="Helical" evidence="1">
    <location>
        <begin position="303"/>
        <end position="322"/>
    </location>
</feature>
<dbReference type="Pfam" id="PF01757">
    <property type="entry name" value="Acyl_transf_3"/>
    <property type="match status" value="1"/>
</dbReference>
<dbReference type="PANTHER" id="PTHR23028">
    <property type="entry name" value="ACETYLTRANSFERASE"/>
    <property type="match status" value="1"/>
</dbReference>
<evidence type="ECO:0000256" key="1">
    <source>
        <dbReference type="SAM" id="Phobius"/>
    </source>
</evidence>
<feature type="domain" description="SGNH" evidence="3">
    <location>
        <begin position="392"/>
        <end position="636"/>
    </location>
</feature>
<dbReference type="InterPro" id="IPR050879">
    <property type="entry name" value="Acyltransferase_3"/>
</dbReference>
<keyword evidence="4" id="KW-0808">Transferase</keyword>
<keyword evidence="5" id="KW-1185">Reference proteome</keyword>
<dbReference type="AlphaFoldDB" id="A0A430KQ48"/>
<dbReference type="RefSeq" id="WP_126158839.1">
    <property type="nucleotide sequence ID" value="NZ_RQXW01000009.1"/>
</dbReference>
<feature type="transmembrane region" description="Helical" evidence="1">
    <location>
        <begin position="343"/>
        <end position="362"/>
    </location>
</feature>
<feature type="transmembrane region" description="Helical" evidence="1">
    <location>
        <begin position="197"/>
        <end position="213"/>
    </location>
</feature>
<evidence type="ECO:0000259" key="2">
    <source>
        <dbReference type="Pfam" id="PF01757"/>
    </source>
</evidence>
<evidence type="ECO:0000313" key="5">
    <source>
        <dbReference type="Proteomes" id="UP000283087"/>
    </source>
</evidence>
<dbReference type="Proteomes" id="UP000283087">
    <property type="component" value="Unassembled WGS sequence"/>
</dbReference>
<dbReference type="GO" id="GO:0009103">
    <property type="term" value="P:lipopolysaccharide biosynthetic process"/>
    <property type="evidence" value="ECO:0007669"/>
    <property type="project" value="TreeGrafter"/>
</dbReference>
<keyword evidence="1" id="KW-1133">Transmembrane helix</keyword>
<dbReference type="Pfam" id="PF19040">
    <property type="entry name" value="SGNH"/>
    <property type="match status" value="1"/>
</dbReference>
<feature type="transmembrane region" description="Helical" evidence="1">
    <location>
        <begin position="220"/>
        <end position="236"/>
    </location>
</feature>
<feature type="transmembrane region" description="Helical" evidence="1">
    <location>
        <begin position="141"/>
        <end position="158"/>
    </location>
</feature>
<keyword evidence="1" id="KW-0812">Transmembrane</keyword>
<organism evidence="4 5">
    <name type="scientific">Amphritea opalescens</name>
    <dbReference type="NCBI Taxonomy" id="2490544"/>
    <lineage>
        <taxon>Bacteria</taxon>
        <taxon>Pseudomonadati</taxon>
        <taxon>Pseudomonadota</taxon>
        <taxon>Gammaproteobacteria</taxon>
        <taxon>Oceanospirillales</taxon>
        <taxon>Oceanospirillaceae</taxon>
        <taxon>Amphritea</taxon>
    </lineage>
</organism>
<gene>
    <name evidence="4" type="ORF">EH243_11645</name>
</gene>
<keyword evidence="1" id="KW-0472">Membrane</keyword>
<dbReference type="GO" id="GO:0016747">
    <property type="term" value="F:acyltransferase activity, transferring groups other than amino-acyl groups"/>
    <property type="evidence" value="ECO:0007669"/>
    <property type="project" value="InterPro"/>
</dbReference>
<feature type="transmembrane region" description="Helical" evidence="1">
    <location>
        <begin position="72"/>
        <end position="91"/>
    </location>
</feature>
<name>A0A430KQ48_9GAMM</name>
<dbReference type="OrthoDB" id="9767863at2"/>
<feature type="transmembrane region" description="Helical" evidence="1">
    <location>
        <begin position="165"/>
        <end position="185"/>
    </location>
</feature>
<evidence type="ECO:0000259" key="3">
    <source>
        <dbReference type="Pfam" id="PF19040"/>
    </source>
</evidence>
<sequence length="644" mass="73678">MKFRKDINGLRAIAVIAVVFFHFNESWMPGGFAGVDVFFVISGFLMTGIIFKGIENDNFSVLNFYISRANRIFPALAFLCLILLVFGWFYITPLDYKALGKHVASSMTFLSNVVYWKESGYFDAVSHGKWLLHTWSLSAEWQFYIIYPLVLVSMRKFMSVKVMKATVLFGTILGFVFCVIATYKWPNPAYYLLPTRAWELMVGGVAYLYPIVLKKERKKILELFGLLLIVGSYFLISKDNPWPGYLAFFPVLGSFFIIQSQRDDSFFTGNIVSQKIGMWSYSIYLWHWPLVVVIYYFSLSDKFIYVGVFLSLFIGFLSNKYVEGVKLKSSFSSFSSYLKCKPVYILLGVSVCGSGVFFTNGFEYHYSDAVVVASNESINRNPYRCMNDHKFPCYIGNEKNIKAIIVGDSHADALTTAVAHSVDLKKEGVIALTMSSCPFVLNLMSTKNGDKCYKENARRIEYLESNYDSVPVILVSRMGAYLYGQSNPQRVKDISDIQPSVYFTKPYTKVEDLLYDELKFNLSLTVDKLLINHPVYIVQPTPEMRKNVPATLARNLLLDNGDYDLSIDYGLYIQRNERLRNLINEVSIKKNIVVLDPAPYLCHNDRCLAQIKGRPIYYDGDHMSEYGNKLLTPMFKLVTEKNIN</sequence>
<feature type="transmembrane region" description="Helical" evidence="1">
    <location>
        <begin position="242"/>
        <end position="258"/>
    </location>
</feature>
<dbReference type="GO" id="GO:0016020">
    <property type="term" value="C:membrane"/>
    <property type="evidence" value="ECO:0007669"/>
    <property type="project" value="TreeGrafter"/>
</dbReference>
<feature type="domain" description="Acyltransferase 3" evidence="2">
    <location>
        <begin position="5"/>
        <end position="315"/>
    </location>
</feature>
<accession>A0A430KQ48</accession>